<feature type="region of interest" description="Disordered" evidence="1">
    <location>
        <begin position="328"/>
        <end position="360"/>
    </location>
</feature>
<organism evidence="2 3">
    <name type="scientific">Naematelia encephala</name>
    <dbReference type="NCBI Taxonomy" id="71784"/>
    <lineage>
        <taxon>Eukaryota</taxon>
        <taxon>Fungi</taxon>
        <taxon>Dikarya</taxon>
        <taxon>Basidiomycota</taxon>
        <taxon>Agaricomycotina</taxon>
        <taxon>Tremellomycetes</taxon>
        <taxon>Tremellales</taxon>
        <taxon>Naemateliaceae</taxon>
        <taxon>Naematelia</taxon>
    </lineage>
</organism>
<dbReference type="Proteomes" id="UP000193986">
    <property type="component" value="Unassembled WGS sequence"/>
</dbReference>
<dbReference type="AlphaFoldDB" id="A0A1Y2B2K6"/>
<protein>
    <submittedName>
        <fullName evidence="2">Uncharacterized protein</fullName>
    </submittedName>
</protein>
<feature type="region of interest" description="Disordered" evidence="1">
    <location>
        <begin position="206"/>
        <end position="259"/>
    </location>
</feature>
<feature type="compositionally biased region" description="Low complexity" evidence="1">
    <location>
        <begin position="214"/>
        <end position="225"/>
    </location>
</feature>
<sequence length="540" mass="56249">MTLSLPSSSSSSCSPLPVTASYLSLSPGHNYNLSTASTSVSGQSSPSALFSPASSTPGTAYGDVTGIWSMAEGASSMSVLDARGKVRGGKGKARASSTSQATGSTVSASSDTSAQPSTRAVSPTRSPTPPPVPTLPAQYRHASQPSPQAEYFADLVIGTLKANESLHGMLRKLNLGGDDLDEIRGELGGVYDRWRVTKGLDAVHINQPPSDIDMSSMAPPHSSAAIDSSSTPISPKRTLSQADQSFFTPASHRPPSRRDLRGAATAMPLVYESAAAANQGAQLMASMQQDSPLAVHAASQHSRTRSLSSASMLARGLVLNPMLAVQPQMQSQGRWDSEDETTSPGNSLLQTPSTGQGSFPTTEAIAGFAQSFGLAQMNPMGGHWRSATDPTHGRAYVMHGQGQGTLPQPVWHPMPPLDVNGNSSPQPASTMHSARSSATADSPKHMPLQQYTPFTPQHSKAGQIQVGHVPFTPPTPIQSRVANYGMSMGGMMTGAYGEQSVPMYYTTSMMSGSVNGGNSSGTGEETEVYRPSGDGANRSG</sequence>
<feature type="region of interest" description="Disordered" evidence="1">
    <location>
        <begin position="419"/>
        <end position="449"/>
    </location>
</feature>
<evidence type="ECO:0000313" key="3">
    <source>
        <dbReference type="Proteomes" id="UP000193986"/>
    </source>
</evidence>
<feature type="compositionally biased region" description="Polar residues" evidence="1">
    <location>
        <begin position="342"/>
        <end position="360"/>
    </location>
</feature>
<feature type="compositionally biased region" description="Polar residues" evidence="1">
    <location>
        <begin position="226"/>
        <end position="248"/>
    </location>
</feature>
<keyword evidence="3" id="KW-1185">Reference proteome</keyword>
<gene>
    <name evidence="2" type="ORF">BCR39DRAFT_181685</name>
</gene>
<feature type="compositionally biased region" description="Low complexity" evidence="1">
    <location>
        <begin position="36"/>
        <end position="55"/>
    </location>
</feature>
<name>A0A1Y2B2K6_9TREE</name>
<dbReference type="OrthoDB" id="2564766at2759"/>
<feature type="compositionally biased region" description="Polar residues" evidence="1">
    <location>
        <begin position="420"/>
        <end position="440"/>
    </location>
</feature>
<feature type="compositionally biased region" description="Polar residues" evidence="1">
    <location>
        <begin position="96"/>
        <end position="115"/>
    </location>
</feature>
<reference evidence="2 3" key="1">
    <citation type="submission" date="2016-07" db="EMBL/GenBank/DDBJ databases">
        <title>Pervasive Adenine N6-methylation of Active Genes in Fungi.</title>
        <authorList>
            <consortium name="DOE Joint Genome Institute"/>
            <person name="Mondo S.J."/>
            <person name="Dannebaum R.O."/>
            <person name="Kuo R.C."/>
            <person name="Labutti K."/>
            <person name="Haridas S."/>
            <person name="Kuo A."/>
            <person name="Salamov A."/>
            <person name="Ahrendt S.R."/>
            <person name="Lipzen A."/>
            <person name="Sullivan W."/>
            <person name="Andreopoulos W.B."/>
            <person name="Clum A."/>
            <person name="Lindquist E."/>
            <person name="Daum C."/>
            <person name="Ramamoorthy G.K."/>
            <person name="Gryganskyi A."/>
            <person name="Culley D."/>
            <person name="Magnuson J.K."/>
            <person name="James T.Y."/>
            <person name="O'Malley M.A."/>
            <person name="Stajich J.E."/>
            <person name="Spatafora J.W."/>
            <person name="Visel A."/>
            <person name="Grigoriev I.V."/>
        </authorList>
    </citation>
    <scope>NUCLEOTIDE SEQUENCE [LARGE SCALE GENOMIC DNA]</scope>
    <source>
        <strain evidence="2 3">68-887.2</strain>
    </source>
</reference>
<feature type="region of interest" description="Disordered" evidence="1">
    <location>
        <begin position="513"/>
        <end position="540"/>
    </location>
</feature>
<feature type="compositionally biased region" description="Low complexity" evidence="1">
    <location>
        <begin position="116"/>
        <end position="125"/>
    </location>
</feature>
<accession>A0A1Y2B2K6</accession>
<comment type="caution">
    <text evidence="2">The sequence shown here is derived from an EMBL/GenBank/DDBJ whole genome shotgun (WGS) entry which is preliminary data.</text>
</comment>
<dbReference type="EMBL" id="MCFC01000028">
    <property type="protein sequence ID" value="ORY28966.1"/>
    <property type="molecule type" value="Genomic_DNA"/>
</dbReference>
<evidence type="ECO:0000313" key="2">
    <source>
        <dbReference type="EMBL" id="ORY28966.1"/>
    </source>
</evidence>
<dbReference type="InParanoid" id="A0A1Y2B2K6"/>
<proteinExistence type="predicted"/>
<evidence type="ECO:0000256" key="1">
    <source>
        <dbReference type="SAM" id="MobiDB-lite"/>
    </source>
</evidence>
<feature type="region of interest" description="Disordered" evidence="1">
    <location>
        <begin position="36"/>
        <end position="56"/>
    </location>
</feature>
<feature type="region of interest" description="Disordered" evidence="1">
    <location>
        <begin position="85"/>
        <end position="146"/>
    </location>
</feature>